<dbReference type="InterPro" id="IPR038058">
    <property type="entry name" value="PhnH-like_sp"/>
</dbReference>
<sequence length="186" mass="19319">METAALQGGFSDTARQSAEGFRACLQAMARPGTIHRIAGATPPAPLSPAAAVALLVLADATTPVHLAGAHDVPLLRDWITFHTGAPLVEAGDAVFALGAWQALEPGAYAIGTAEYPDRSATLIVEMAALRPEGARLSGPGIRDRAALNLPEVAAFQRNAALFPLGLDFIFTCGDRLAALPRTTRVS</sequence>
<name>A0ABW2UFW2_9RHOB</name>
<dbReference type="PIRSF" id="PIRSF020680">
    <property type="entry name" value="PhnH"/>
    <property type="match status" value="1"/>
</dbReference>
<organism evidence="1 2">
    <name type="scientific">Plastorhodobacter daqingensis</name>
    <dbReference type="NCBI Taxonomy" id="1387281"/>
    <lineage>
        <taxon>Bacteria</taxon>
        <taxon>Pseudomonadati</taxon>
        <taxon>Pseudomonadota</taxon>
        <taxon>Alphaproteobacteria</taxon>
        <taxon>Rhodobacterales</taxon>
        <taxon>Paracoccaceae</taxon>
        <taxon>Plastorhodobacter</taxon>
    </lineage>
</organism>
<dbReference type="Gene3D" id="3.40.50.11310">
    <property type="entry name" value="Bacterial phosphonate metabolism protein PhnH"/>
    <property type="match status" value="1"/>
</dbReference>
<dbReference type="Pfam" id="PF05845">
    <property type="entry name" value="PhnH"/>
    <property type="match status" value="1"/>
</dbReference>
<keyword evidence="1" id="KW-0456">Lyase</keyword>
<dbReference type="InterPro" id="IPR008772">
    <property type="entry name" value="Phosphonate_metab_PhnH"/>
</dbReference>
<evidence type="ECO:0000313" key="2">
    <source>
        <dbReference type="Proteomes" id="UP001596516"/>
    </source>
</evidence>
<dbReference type="SUPFAM" id="SSF159709">
    <property type="entry name" value="PhnH-like"/>
    <property type="match status" value="1"/>
</dbReference>
<reference evidence="2" key="1">
    <citation type="journal article" date="2019" name="Int. J. Syst. Evol. Microbiol.">
        <title>The Global Catalogue of Microorganisms (GCM) 10K type strain sequencing project: providing services to taxonomists for standard genome sequencing and annotation.</title>
        <authorList>
            <consortium name="The Broad Institute Genomics Platform"/>
            <consortium name="The Broad Institute Genome Sequencing Center for Infectious Disease"/>
            <person name="Wu L."/>
            <person name="Ma J."/>
        </authorList>
    </citation>
    <scope>NUCLEOTIDE SEQUENCE [LARGE SCALE GENOMIC DNA]</scope>
    <source>
        <strain evidence="2">CGMCC 1.12750</strain>
    </source>
</reference>
<keyword evidence="2" id="KW-1185">Reference proteome</keyword>
<gene>
    <name evidence="1" type="primary">phnH</name>
    <name evidence="1" type="ORF">ACFQXB_05030</name>
</gene>
<dbReference type="Proteomes" id="UP001596516">
    <property type="component" value="Unassembled WGS sequence"/>
</dbReference>
<dbReference type="NCBIfam" id="TIGR03292">
    <property type="entry name" value="PhnH_redo"/>
    <property type="match status" value="1"/>
</dbReference>
<dbReference type="EMBL" id="JBHTFQ010000002">
    <property type="protein sequence ID" value="MFC7703554.1"/>
    <property type="molecule type" value="Genomic_DNA"/>
</dbReference>
<dbReference type="RefSeq" id="WP_377400062.1">
    <property type="nucleotide sequence ID" value="NZ_JBHTFQ010000002.1"/>
</dbReference>
<comment type="caution">
    <text evidence="1">The sequence shown here is derived from an EMBL/GenBank/DDBJ whole genome shotgun (WGS) entry which is preliminary data.</text>
</comment>
<dbReference type="GO" id="GO:0016829">
    <property type="term" value="F:lyase activity"/>
    <property type="evidence" value="ECO:0007669"/>
    <property type="project" value="UniProtKB-KW"/>
</dbReference>
<evidence type="ECO:0000313" key="1">
    <source>
        <dbReference type="EMBL" id="MFC7703554.1"/>
    </source>
</evidence>
<accession>A0ABW2UFW2</accession>
<proteinExistence type="predicted"/>
<protein>
    <submittedName>
        <fullName evidence="1">Phosphonate C-P lyase system protein PhnH</fullName>
    </submittedName>
</protein>